<proteinExistence type="inferred from homology"/>
<keyword evidence="2" id="KW-0805">Transcription regulation</keyword>
<accession>A0A1H0K5P2</accession>
<dbReference type="SUPFAM" id="SSF53850">
    <property type="entry name" value="Periplasmic binding protein-like II"/>
    <property type="match status" value="1"/>
</dbReference>
<dbReference type="GO" id="GO:0003677">
    <property type="term" value="F:DNA binding"/>
    <property type="evidence" value="ECO:0007669"/>
    <property type="project" value="UniProtKB-KW"/>
</dbReference>
<dbReference type="GO" id="GO:0005829">
    <property type="term" value="C:cytosol"/>
    <property type="evidence" value="ECO:0007669"/>
    <property type="project" value="TreeGrafter"/>
</dbReference>
<sequence>METTIDLEQLRTFALVLELGSFSAAAERLGLTQPAVSVQVKKLERALSVRLVERVGRRVSATPAGSDLLAQVPHVATAVANAVSAATFHAVGVSGTVRLGTGLTPCLYFLPAVLRDLRKRYPSLQIVVSTGNTEDYVRQVEGNIVDVALVTLPVNSRAIAATPVLEDDFVAICRRGTCQWPDAVTAGMLSEQPMVKLGTGTTTRTLVDEWLRQGTGPLRPPAMEFDSVEAIKAMVAAGLGCAVLPRMAVTGPGRHKDLEMRPLEPKLRRTLAFILRQDKPVNRGLKKVLEAIADGARVFKSKD</sequence>
<evidence type="ECO:0000256" key="4">
    <source>
        <dbReference type="ARBA" id="ARBA00023163"/>
    </source>
</evidence>
<reference evidence="7" key="1">
    <citation type="submission" date="2016-10" db="EMBL/GenBank/DDBJ databases">
        <authorList>
            <person name="Varghese N."/>
            <person name="Submissions S."/>
        </authorList>
    </citation>
    <scope>NUCLEOTIDE SEQUENCE [LARGE SCALE GENOMIC DNA]</scope>
    <source>
        <strain evidence="7">DSM 17101</strain>
    </source>
</reference>
<protein>
    <submittedName>
        <fullName evidence="6">DNA-binding transcriptional regulator, LysR family</fullName>
    </submittedName>
</protein>
<dbReference type="InterPro" id="IPR050950">
    <property type="entry name" value="HTH-type_LysR_regulators"/>
</dbReference>
<dbReference type="EMBL" id="FNJL01000001">
    <property type="protein sequence ID" value="SDO51060.1"/>
    <property type="molecule type" value="Genomic_DNA"/>
</dbReference>
<dbReference type="GO" id="GO:0003700">
    <property type="term" value="F:DNA-binding transcription factor activity"/>
    <property type="evidence" value="ECO:0007669"/>
    <property type="project" value="InterPro"/>
</dbReference>
<dbReference type="InterPro" id="IPR036388">
    <property type="entry name" value="WH-like_DNA-bd_sf"/>
</dbReference>
<dbReference type="SUPFAM" id="SSF46785">
    <property type="entry name" value="Winged helix' DNA-binding domain"/>
    <property type="match status" value="1"/>
</dbReference>
<evidence type="ECO:0000256" key="3">
    <source>
        <dbReference type="ARBA" id="ARBA00023125"/>
    </source>
</evidence>
<evidence type="ECO:0000259" key="5">
    <source>
        <dbReference type="PROSITE" id="PS50931"/>
    </source>
</evidence>
<dbReference type="RefSeq" id="WP_092831747.1">
    <property type="nucleotide sequence ID" value="NZ_FNJL01000001.1"/>
</dbReference>
<dbReference type="OrthoDB" id="9785745at2"/>
<keyword evidence="7" id="KW-1185">Reference proteome</keyword>
<dbReference type="Gene3D" id="1.10.10.10">
    <property type="entry name" value="Winged helix-like DNA-binding domain superfamily/Winged helix DNA-binding domain"/>
    <property type="match status" value="1"/>
</dbReference>
<organism evidence="6 7">
    <name type="scientific">Paracidovorax cattleyae</name>
    <dbReference type="NCBI Taxonomy" id="80868"/>
    <lineage>
        <taxon>Bacteria</taxon>
        <taxon>Pseudomonadati</taxon>
        <taxon>Pseudomonadota</taxon>
        <taxon>Betaproteobacteria</taxon>
        <taxon>Burkholderiales</taxon>
        <taxon>Comamonadaceae</taxon>
        <taxon>Paracidovorax</taxon>
    </lineage>
</organism>
<keyword evidence="3 6" id="KW-0238">DNA-binding</keyword>
<dbReference type="InterPro" id="IPR036390">
    <property type="entry name" value="WH_DNA-bd_sf"/>
</dbReference>
<dbReference type="FunFam" id="1.10.10.10:FF:000001">
    <property type="entry name" value="LysR family transcriptional regulator"/>
    <property type="match status" value="1"/>
</dbReference>
<evidence type="ECO:0000313" key="6">
    <source>
        <dbReference type="EMBL" id="SDO51060.1"/>
    </source>
</evidence>
<name>A0A1H0K5P2_9BURK</name>
<dbReference type="PROSITE" id="PS50931">
    <property type="entry name" value="HTH_LYSR"/>
    <property type="match status" value="1"/>
</dbReference>
<dbReference type="Pfam" id="PF00126">
    <property type="entry name" value="HTH_1"/>
    <property type="match status" value="1"/>
</dbReference>
<comment type="similarity">
    <text evidence="1">Belongs to the LysR transcriptional regulatory family.</text>
</comment>
<dbReference type="Gene3D" id="3.40.190.10">
    <property type="entry name" value="Periplasmic binding protein-like II"/>
    <property type="match status" value="2"/>
</dbReference>
<evidence type="ECO:0000256" key="1">
    <source>
        <dbReference type="ARBA" id="ARBA00009437"/>
    </source>
</evidence>
<gene>
    <name evidence="6" type="ORF">SAMN04489708_10189</name>
</gene>
<dbReference type="PRINTS" id="PR00039">
    <property type="entry name" value="HTHLYSR"/>
</dbReference>
<dbReference type="AlphaFoldDB" id="A0A1H0K5P2"/>
<evidence type="ECO:0000313" key="7">
    <source>
        <dbReference type="Proteomes" id="UP000199317"/>
    </source>
</evidence>
<dbReference type="InterPro" id="IPR005119">
    <property type="entry name" value="LysR_subst-bd"/>
</dbReference>
<evidence type="ECO:0000256" key="2">
    <source>
        <dbReference type="ARBA" id="ARBA00023015"/>
    </source>
</evidence>
<keyword evidence="4" id="KW-0804">Transcription</keyword>
<feature type="domain" description="HTH lysR-type" evidence="5">
    <location>
        <begin position="5"/>
        <end position="62"/>
    </location>
</feature>
<dbReference type="InterPro" id="IPR000847">
    <property type="entry name" value="LysR_HTH_N"/>
</dbReference>
<dbReference type="CDD" id="cd05466">
    <property type="entry name" value="PBP2_LTTR_substrate"/>
    <property type="match status" value="1"/>
</dbReference>
<dbReference type="Proteomes" id="UP000199317">
    <property type="component" value="Unassembled WGS sequence"/>
</dbReference>
<dbReference type="Pfam" id="PF03466">
    <property type="entry name" value="LysR_substrate"/>
    <property type="match status" value="1"/>
</dbReference>
<dbReference type="PANTHER" id="PTHR30419">
    <property type="entry name" value="HTH-TYPE TRANSCRIPTIONAL REGULATOR YBHD"/>
    <property type="match status" value="1"/>
</dbReference>